<keyword evidence="2" id="KW-1185">Reference proteome</keyword>
<comment type="caution">
    <text evidence="1">The sequence shown here is derived from an EMBL/GenBank/DDBJ whole genome shotgun (WGS) entry which is preliminary data.</text>
</comment>
<organism evidence="1 2">
    <name type="scientific">Datura stramonium</name>
    <name type="common">Jimsonweed</name>
    <name type="synonym">Common thornapple</name>
    <dbReference type="NCBI Taxonomy" id="4076"/>
    <lineage>
        <taxon>Eukaryota</taxon>
        <taxon>Viridiplantae</taxon>
        <taxon>Streptophyta</taxon>
        <taxon>Embryophyta</taxon>
        <taxon>Tracheophyta</taxon>
        <taxon>Spermatophyta</taxon>
        <taxon>Magnoliopsida</taxon>
        <taxon>eudicotyledons</taxon>
        <taxon>Gunneridae</taxon>
        <taxon>Pentapetalae</taxon>
        <taxon>asterids</taxon>
        <taxon>lamiids</taxon>
        <taxon>Solanales</taxon>
        <taxon>Solanaceae</taxon>
        <taxon>Solanoideae</taxon>
        <taxon>Datureae</taxon>
        <taxon>Datura</taxon>
    </lineage>
</organism>
<protein>
    <submittedName>
        <fullName evidence="1">Uncharacterized protein</fullName>
    </submittedName>
</protein>
<evidence type="ECO:0000313" key="2">
    <source>
        <dbReference type="Proteomes" id="UP000823775"/>
    </source>
</evidence>
<sequence>LQLTRTHMGTKSTVKMNIANMILIMVKAGKVTVRRILMKNLKNVTLLTRRLSVMRTPKTSWKG</sequence>
<name>A0ABS8WQV4_DATST</name>
<accession>A0ABS8WQV4</accession>
<reference evidence="1 2" key="1">
    <citation type="journal article" date="2021" name="BMC Genomics">
        <title>Datura genome reveals duplications of psychoactive alkaloid biosynthetic genes and high mutation rate following tissue culture.</title>
        <authorList>
            <person name="Rajewski A."/>
            <person name="Carter-House D."/>
            <person name="Stajich J."/>
            <person name="Litt A."/>
        </authorList>
    </citation>
    <scope>NUCLEOTIDE SEQUENCE [LARGE SCALE GENOMIC DNA]</scope>
    <source>
        <strain evidence="1">AR-01</strain>
    </source>
</reference>
<evidence type="ECO:0000313" key="1">
    <source>
        <dbReference type="EMBL" id="MCE3052437.1"/>
    </source>
</evidence>
<proteinExistence type="predicted"/>
<dbReference type="Proteomes" id="UP000823775">
    <property type="component" value="Unassembled WGS sequence"/>
</dbReference>
<feature type="non-terminal residue" evidence="1">
    <location>
        <position position="1"/>
    </location>
</feature>
<feature type="non-terminal residue" evidence="1">
    <location>
        <position position="63"/>
    </location>
</feature>
<gene>
    <name evidence="1" type="ORF">HAX54_052622</name>
</gene>
<dbReference type="EMBL" id="JACEIK010009591">
    <property type="protein sequence ID" value="MCE3052437.1"/>
    <property type="molecule type" value="Genomic_DNA"/>
</dbReference>